<keyword evidence="1" id="KW-0408">Iron</keyword>
<dbReference type="PANTHER" id="PTHR11061:SF49">
    <property type="entry name" value="23S RRNA (URACIL(1939)-C(5))-METHYLTRANSFERASE RLMD"/>
    <property type="match status" value="1"/>
</dbReference>
<dbReference type="SUPFAM" id="SSF53335">
    <property type="entry name" value="S-adenosyl-L-methionine-dependent methyltransferases"/>
    <property type="match status" value="1"/>
</dbReference>
<evidence type="ECO:0000256" key="1">
    <source>
        <dbReference type="ARBA" id="ARBA00022485"/>
    </source>
</evidence>
<dbReference type="PROSITE" id="PS51687">
    <property type="entry name" value="SAM_MT_RNA_M5U"/>
    <property type="match status" value="1"/>
</dbReference>
<dbReference type="InterPro" id="IPR030390">
    <property type="entry name" value="MeTrfase_TrmA_AS"/>
</dbReference>
<dbReference type="SUPFAM" id="SSF50249">
    <property type="entry name" value="Nucleic acid-binding proteins"/>
    <property type="match status" value="1"/>
</dbReference>
<proteinExistence type="predicted"/>
<dbReference type="GO" id="GO:0051539">
    <property type="term" value="F:4 iron, 4 sulfur cluster binding"/>
    <property type="evidence" value="ECO:0007669"/>
    <property type="project" value="UniProtKB-KW"/>
</dbReference>
<evidence type="ECO:0000256" key="2">
    <source>
        <dbReference type="ARBA" id="ARBA00022603"/>
    </source>
</evidence>
<dbReference type="Gene3D" id="2.40.50.1070">
    <property type="match status" value="1"/>
</dbReference>
<dbReference type="EMBL" id="UOEY01000087">
    <property type="protein sequence ID" value="VAW39811.1"/>
    <property type="molecule type" value="Genomic_DNA"/>
</dbReference>
<dbReference type="InterPro" id="IPR029063">
    <property type="entry name" value="SAM-dependent_MTases_sf"/>
</dbReference>
<dbReference type="PROSITE" id="PS01230">
    <property type="entry name" value="TRMA_1"/>
    <property type="match status" value="1"/>
</dbReference>
<evidence type="ECO:0000313" key="6">
    <source>
        <dbReference type="EMBL" id="VAW39811.1"/>
    </source>
</evidence>
<protein>
    <submittedName>
        <fullName evidence="6">23S rRNA (Uracil(1939)-C(5))-methyltransferase</fullName>
        <ecNumber evidence="6">2.1.1.190</ecNumber>
    </submittedName>
</protein>
<dbReference type="GO" id="GO:0070475">
    <property type="term" value="P:rRNA base methylation"/>
    <property type="evidence" value="ECO:0007669"/>
    <property type="project" value="TreeGrafter"/>
</dbReference>
<dbReference type="InterPro" id="IPR030391">
    <property type="entry name" value="MeTrfase_TrmA_CS"/>
</dbReference>
<sequence length="437" mass="47724">MTMETTIRIDKIITGGLGIGRLEDGMVVMAGRVLPGETVVVRGTRQHRGYLEAELVKVLEPSGDRVEPVCPRYAECGGCDLQHARGSAQHRIKENILIEAAGRARVVCDEGVSQPLLASPLPLGYRHRIRLALSARGEIGFYQARSNRLVPIHECPVATAKVNTALAELNRSKYLRRVAAFSREIELQHSSADGRVIALLRLDNRKRADARLIREFALSLEPVAQVRLQAGSRIRPGSPRQPEAVLRQQFDRSVCGRPFSLSWSPGCFSQVNARQNSRLIGLVCRLSGDGHGRRILDLFCGMGNFSVPLGLGQAVVTGLERNRESIARARANAAAAGLHDCEFQDINVAAGLRQCLGAGLHFDCVVLDPPRQGLGKSASLLLDFAPGRIIYVSCDPATLMRDLHLLVAGGYRLLSLTPVDMFPQTHHIESVALLEKN</sequence>
<keyword evidence="4" id="KW-0949">S-adenosyl-L-methionine</keyword>
<organism evidence="6">
    <name type="scientific">hydrothermal vent metagenome</name>
    <dbReference type="NCBI Taxonomy" id="652676"/>
    <lineage>
        <taxon>unclassified sequences</taxon>
        <taxon>metagenomes</taxon>
        <taxon>ecological metagenomes</taxon>
    </lineage>
</organism>
<accession>A0A3B0VAB5</accession>
<dbReference type="Gene3D" id="3.40.50.150">
    <property type="entry name" value="Vaccinia Virus protein VP39"/>
    <property type="match status" value="1"/>
</dbReference>
<dbReference type="CDD" id="cd02440">
    <property type="entry name" value="AdoMet_MTases"/>
    <property type="match status" value="1"/>
</dbReference>
<dbReference type="PROSITE" id="PS50926">
    <property type="entry name" value="TRAM"/>
    <property type="match status" value="1"/>
</dbReference>
<dbReference type="PROSITE" id="PS01231">
    <property type="entry name" value="TRMA_2"/>
    <property type="match status" value="1"/>
</dbReference>
<evidence type="ECO:0000256" key="4">
    <source>
        <dbReference type="ARBA" id="ARBA00022691"/>
    </source>
</evidence>
<keyword evidence="3 6" id="KW-0808">Transferase</keyword>
<dbReference type="PANTHER" id="PTHR11061">
    <property type="entry name" value="RNA M5U METHYLTRANSFERASE"/>
    <property type="match status" value="1"/>
</dbReference>
<dbReference type="AlphaFoldDB" id="A0A3B0VAB5"/>
<dbReference type="InterPro" id="IPR010280">
    <property type="entry name" value="U5_MeTrfase_fam"/>
</dbReference>
<dbReference type="Gene3D" id="2.40.50.140">
    <property type="entry name" value="Nucleic acid-binding proteins"/>
    <property type="match status" value="1"/>
</dbReference>
<keyword evidence="1" id="KW-0004">4Fe-4S</keyword>
<dbReference type="EC" id="2.1.1.190" evidence="6"/>
<reference evidence="6" key="1">
    <citation type="submission" date="2018-06" db="EMBL/GenBank/DDBJ databases">
        <authorList>
            <person name="Zhirakovskaya E."/>
        </authorList>
    </citation>
    <scope>NUCLEOTIDE SEQUENCE</scope>
</reference>
<name>A0A3B0VAB5_9ZZZZ</name>
<keyword evidence="2 6" id="KW-0489">Methyltransferase</keyword>
<keyword evidence="1" id="KW-0411">Iron-sulfur</keyword>
<dbReference type="InterPro" id="IPR012340">
    <property type="entry name" value="NA-bd_OB-fold"/>
</dbReference>
<dbReference type="GO" id="GO:0070041">
    <property type="term" value="F:rRNA (uridine-C5-)-methyltransferase activity"/>
    <property type="evidence" value="ECO:0007669"/>
    <property type="project" value="TreeGrafter"/>
</dbReference>
<evidence type="ECO:0000259" key="5">
    <source>
        <dbReference type="PROSITE" id="PS50926"/>
    </source>
</evidence>
<keyword evidence="1" id="KW-0479">Metal-binding</keyword>
<gene>
    <name evidence="6" type="ORF">MNBD_DELTA04-1485</name>
</gene>
<feature type="domain" description="TRAM" evidence="5">
    <location>
        <begin position="1"/>
        <end position="57"/>
    </location>
</feature>
<dbReference type="InterPro" id="IPR002792">
    <property type="entry name" value="TRAM_dom"/>
</dbReference>
<evidence type="ECO:0000256" key="3">
    <source>
        <dbReference type="ARBA" id="ARBA00022679"/>
    </source>
</evidence>
<dbReference type="Pfam" id="PF05958">
    <property type="entry name" value="tRNA_U5-meth_tr"/>
    <property type="match status" value="1"/>
</dbReference>